<feature type="transmembrane region" description="Helical" evidence="2">
    <location>
        <begin position="101"/>
        <end position="122"/>
    </location>
</feature>
<evidence type="ECO:0000256" key="1">
    <source>
        <dbReference type="ARBA" id="ARBA00009431"/>
    </source>
</evidence>
<sequence>MPPKLQDRIAILFIDCWGSKPMYQFLGFRPSKIKFLGFVLLKLVLLVIAVNGGDQVKRLPGYNGDLPFTLETGYVGVGESEEVQLFYYFVESQKDPLQDPLVLWIPGGPSCTALGSLFFASVSTPKEKEQRDEKIEEEELSVSFNMEEEIDLKEI</sequence>
<keyword evidence="2" id="KW-1133">Transmembrane helix</keyword>
<name>A0AA39RV23_ACESA</name>
<dbReference type="Proteomes" id="UP001168877">
    <property type="component" value="Unassembled WGS sequence"/>
</dbReference>
<keyword evidence="2" id="KW-0812">Transmembrane</keyword>
<reference evidence="3" key="1">
    <citation type="journal article" date="2022" name="Plant J.">
        <title>Strategies of tolerance reflected in two North American maple genomes.</title>
        <authorList>
            <person name="McEvoy S.L."/>
            <person name="Sezen U.U."/>
            <person name="Trouern-Trend A."/>
            <person name="McMahon S.M."/>
            <person name="Schaberg P.G."/>
            <person name="Yang J."/>
            <person name="Wegrzyn J.L."/>
            <person name="Swenson N.G."/>
        </authorList>
    </citation>
    <scope>NUCLEOTIDE SEQUENCE</scope>
    <source>
        <strain evidence="3">NS2018</strain>
    </source>
</reference>
<comment type="caution">
    <text evidence="3">The sequence shown here is derived from an EMBL/GenBank/DDBJ whole genome shotgun (WGS) entry which is preliminary data.</text>
</comment>
<dbReference type="GO" id="GO:0004185">
    <property type="term" value="F:serine-type carboxypeptidase activity"/>
    <property type="evidence" value="ECO:0007669"/>
    <property type="project" value="InterPro"/>
</dbReference>
<protein>
    <submittedName>
        <fullName evidence="3">Uncharacterized protein</fullName>
    </submittedName>
</protein>
<dbReference type="AlphaFoldDB" id="A0AA39RV23"/>
<accession>A0AA39RV23</accession>
<evidence type="ECO:0000256" key="2">
    <source>
        <dbReference type="SAM" id="Phobius"/>
    </source>
</evidence>
<organism evidence="3 4">
    <name type="scientific">Acer saccharum</name>
    <name type="common">Sugar maple</name>
    <dbReference type="NCBI Taxonomy" id="4024"/>
    <lineage>
        <taxon>Eukaryota</taxon>
        <taxon>Viridiplantae</taxon>
        <taxon>Streptophyta</taxon>
        <taxon>Embryophyta</taxon>
        <taxon>Tracheophyta</taxon>
        <taxon>Spermatophyta</taxon>
        <taxon>Magnoliopsida</taxon>
        <taxon>eudicotyledons</taxon>
        <taxon>Gunneridae</taxon>
        <taxon>Pentapetalae</taxon>
        <taxon>rosids</taxon>
        <taxon>malvids</taxon>
        <taxon>Sapindales</taxon>
        <taxon>Sapindaceae</taxon>
        <taxon>Hippocastanoideae</taxon>
        <taxon>Acereae</taxon>
        <taxon>Acer</taxon>
    </lineage>
</organism>
<reference evidence="3" key="2">
    <citation type="submission" date="2023-06" db="EMBL/GenBank/DDBJ databases">
        <authorList>
            <person name="Swenson N.G."/>
            <person name="Wegrzyn J.L."/>
            <person name="Mcevoy S.L."/>
        </authorList>
    </citation>
    <scope>NUCLEOTIDE SEQUENCE</scope>
    <source>
        <strain evidence="3">NS2018</strain>
        <tissue evidence="3">Leaf</tissue>
    </source>
</reference>
<comment type="similarity">
    <text evidence="1">Belongs to the peptidase S10 family.</text>
</comment>
<gene>
    <name evidence="3" type="ORF">LWI29_006854</name>
</gene>
<dbReference type="EMBL" id="JAUESC010000384">
    <property type="protein sequence ID" value="KAK0580837.1"/>
    <property type="molecule type" value="Genomic_DNA"/>
</dbReference>
<dbReference type="InterPro" id="IPR029058">
    <property type="entry name" value="AB_hydrolase_fold"/>
</dbReference>
<feature type="transmembrane region" description="Helical" evidence="2">
    <location>
        <begin position="35"/>
        <end position="53"/>
    </location>
</feature>
<dbReference type="SUPFAM" id="SSF53474">
    <property type="entry name" value="alpha/beta-Hydrolases"/>
    <property type="match status" value="1"/>
</dbReference>
<keyword evidence="2" id="KW-0472">Membrane</keyword>
<dbReference type="GO" id="GO:0006508">
    <property type="term" value="P:proteolysis"/>
    <property type="evidence" value="ECO:0007669"/>
    <property type="project" value="InterPro"/>
</dbReference>
<dbReference type="InterPro" id="IPR001563">
    <property type="entry name" value="Peptidase_S10"/>
</dbReference>
<dbReference type="Pfam" id="PF00450">
    <property type="entry name" value="Peptidase_S10"/>
    <property type="match status" value="1"/>
</dbReference>
<keyword evidence="4" id="KW-1185">Reference proteome</keyword>
<dbReference type="Gene3D" id="3.40.50.1820">
    <property type="entry name" value="alpha/beta hydrolase"/>
    <property type="match status" value="1"/>
</dbReference>
<evidence type="ECO:0000313" key="4">
    <source>
        <dbReference type="Proteomes" id="UP001168877"/>
    </source>
</evidence>
<proteinExistence type="inferred from homology"/>
<evidence type="ECO:0000313" key="3">
    <source>
        <dbReference type="EMBL" id="KAK0580837.1"/>
    </source>
</evidence>